<dbReference type="NCBIfam" id="TIGR01930">
    <property type="entry name" value="AcCoA-C-Actrans"/>
    <property type="match status" value="1"/>
</dbReference>
<feature type="domain" description="Thiolase C-terminal" evidence="7">
    <location>
        <begin position="279"/>
        <end position="400"/>
    </location>
</feature>
<dbReference type="Pfam" id="PF00108">
    <property type="entry name" value="Thiolase_N"/>
    <property type="match status" value="1"/>
</dbReference>
<evidence type="ECO:0000256" key="4">
    <source>
        <dbReference type="PIRSR" id="PIRSR000429-1"/>
    </source>
</evidence>
<feature type="active site" description="Acyl-thioester intermediate" evidence="4">
    <location>
        <position position="91"/>
    </location>
</feature>
<dbReference type="CDD" id="cd00751">
    <property type="entry name" value="thiolase"/>
    <property type="match status" value="1"/>
</dbReference>
<dbReference type="Gene3D" id="3.40.47.10">
    <property type="match status" value="2"/>
</dbReference>
<accession>A0AAQ2HYG3</accession>
<dbReference type="InterPro" id="IPR002155">
    <property type="entry name" value="Thiolase"/>
</dbReference>
<dbReference type="InterPro" id="IPR016039">
    <property type="entry name" value="Thiolase-like"/>
</dbReference>
<proteinExistence type="inferred from homology"/>
<evidence type="ECO:0000256" key="2">
    <source>
        <dbReference type="ARBA" id="ARBA00022679"/>
    </source>
</evidence>
<evidence type="ECO:0000256" key="5">
    <source>
        <dbReference type="RuleBase" id="RU003557"/>
    </source>
</evidence>
<dbReference type="Proteomes" id="UP000310574">
    <property type="component" value="Unassembled WGS sequence"/>
</dbReference>
<name>A0AAQ2HYG3_9PSED</name>
<reference evidence="8 9" key="1">
    <citation type="submission" date="2019-04" db="EMBL/GenBank/DDBJ databases">
        <title>Draft genome sequence of Pseudomonas sp. M7D1 isolated from rhizosphere of plant the flowery desert.</title>
        <authorList>
            <person name="Poblete-Morales M."/>
            <person name="Plaza N."/>
            <person name="Corsini G."/>
            <person name="Silva E."/>
        </authorList>
    </citation>
    <scope>NUCLEOTIDE SEQUENCE [LARGE SCALE GENOMIC DNA]</scope>
    <source>
        <strain evidence="8 9">M7D1</strain>
    </source>
</reference>
<dbReference type="InterPro" id="IPR020613">
    <property type="entry name" value="Thiolase_CS"/>
</dbReference>
<gene>
    <name evidence="8" type="ORF">E5170_27070</name>
</gene>
<sequence>MTEALIFDALRTPRGKGKADGALHSVKPVNLVAGLLSALQARTALDTSQVDDVVLGCVTPIGDQGSDIAKTAVQVADWDVSVAGVQINRFCASGLEAVNLGAMKVRSGFEDLVVVGGVESMSRVPMGSDGGAWALDPQTNLHSHFTPQGVGADLIATLEGFSRQDVDAYALHSQQKAARARSDGSFNKSLVPVQDQNGIILLDHDEFIRAESTLEGLGKLKPSFEMIGQMGFDATALRVYSHVERINHVHTPGNSSGIVDGAALMLIGSEAKGRALGLQPRARIVATAVTSTDPTIMLTGPAPATRKALAKAGLRVEDIDLFEVNEAFASVVLKFIKDMAVDPGKVNVNGGSIAMGHPLGATGCAILGTLLDELEARNLRYGLATLCVGGGMGIATIIERL</sequence>
<dbReference type="EMBL" id="SSBS01000009">
    <property type="protein sequence ID" value="THF26473.1"/>
    <property type="molecule type" value="Genomic_DNA"/>
</dbReference>
<evidence type="ECO:0000313" key="8">
    <source>
        <dbReference type="EMBL" id="THF26473.1"/>
    </source>
</evidence>
<dbReference type="Pfam" id="PF02803">
    <property type="entry name" value="Thiolase_C"/>
    <property type="match status" value="1"/>
</dbReference>
<feature type="active site" description="Proton acceptor" evidence="4">
    <location>
        <position position="387"/>
    </location>
</feature>
<evidence type="ECO:0000259" key="6">
    <source>
        <dbReference type="Pfam" id="PF00108"/>
    </source>
</evidence>
<dbReference type="PIRSF" id="PIRSF000429">
    <property type="entry name" value="Ac-CoA_Ac_transf"/>
    <property type="match status" value="1"/>
</dbReference>
<dbReference type="SUPFAM" id="SSF53901">
    <property type="entry name" value="Thiolase-like"/>
    <property type="match status" value="2"/>
</dbReference>
<dbReference type="PANTHER" id="PTHR43365:SF1">
    <property type="entry name" value="ACETYL-COA C-ACYLTRANSFERASE"/>
    <property type="match status" value="1"/>
</dbReference>
<keyword evidence="3 5" id="KW-0012">Acyltransferase</keyword>
<feature type="domain" description="Thiolase N-terminal" evidence="6">
    <location>
        <begin position="6"/>
        <end position="228"/>
    </location>
</feature>
<dbReference type="PROSITE" id="PS00099">
    <property type="entry name" value="THIOLASE_3"/>
    <property type="match status" value="1"/>
</dbReference>
<dbReference type="InterPro" id="IPR020615">
    <property type="entry name" value="Thiolase_acyl_enz_int_AS"/>
</dbReference>
<comment type="similarity">
    <text evidence="1 5">Belongs to the thiolase-like superfamily. Thiolase family.</text>
</comment>
<dbReference type="InterPro" id="IPR020617">
    <property type="entry name" value="Thiolase_C"/>
</dbReference>
<keyword evidence="2 5" id="KW-0808">Transferase</keyword>
<dbReference type="RefSeq" id="WP_122880964.1">
    <property type="nucleotide sequence ID" value="NZ_CP123909.1"/>
</dbReference>
<evidence type="ECO:0000313" key="9">
    <source>
        <dbReference type="Proteomes" id="UP000310574"/>
    </source>
</evidence>
<comment type="caution">
    <text evidence="8">The sequence shown here is derived from an EMBL/GenBank/DDBJ whole genome shotgun (WGS) entry which is preliminary data.</text>
</comment>
<dbReference type="InterPro" id="IPR020616">
    <property type="entry name" value="Thiolase_N"/>
</dbReference>
<evidence type="ECO:0000259" key="7">
    <source>
        <dbReference type="Pfam" id="PF02803"/>
    </source>
</evidence>
<dbReference type="PROSITE" id="PS00737">
    <property type="entry name" value="THIOLASE_2"/>
    <property type="match status" value="1"/>
</dbReference>
<feature type="active site" description="Proton acceptor" evidence="4">
    <location>
        <position position="357"/>
    </location>
</feature>
<dbReference type="PROSITE" id="PS00098">
    <property type="entry name" value="THIOLASE_1"/>
    <property type="match status" value="1"/>
</dbReference>
<dbReference type="GO" id="GO:0003985">
    <property type="term" value="F:acetyl-CoA C-acetyltransferase activity"/>
    <property type="evidence" value="ECO:0007669"/>
    <property type="project" value="UniProtKB-EC"/>
</dbReference>
<dbReference type="EC" id="2.3.1.9" evidence="8"/>
<evidence type="ECO:0000256" key="3">
    <source>
        <dbReference type="ARBA" id="ARBA00023315"/>
    </source>
</evidence>
<evidence type="ECO:0000256" key="1">
    <source>
        <dbReference type="ARBA" id="ARBA00010982"/>
    </source>
</evidence>
<dbReference type="NCBIfam" id="NF006090">
    <property type="entry name" value="PRK08242.1"/>
    <property type="match status" value="1"/>
</dbReference>
<dbReference type="PANTHER" id="PTHR43365">
    <property type="entry name" value="BLR7806 PROTEIN"/>
    <property type="match status" value="1"/>
</dbReference>
<dbReference type="AlphaFoldDB" id="A0AAQ2HYG3"/>
<dbReference type="InterPro" id="IPR020610">
    <property type="entry name" value="Thiolase_AS"/>
</dbReference>
<protein>
    <submittedName>
        <fullName evidence="8">Acetyl-CoA C-acetyltransferase</fullName>
        <ecNumber evidence="8">2.3.1.9</ecNumber>
    </submittedName>
</protein>
<organism evidence="8 9">
    <name type="scientific">Pseudomonas atacamensis</name>
    <dbReference type="NCBI Taxonomy" id="2565368"/>
    <lineage>
        <taxon>Bacteria</taxon>
        <taxon>Pseudomonadati</taxon>
        <taxon>Pseudomonadota</taxon>
        <taxon>Gammaproteobacteria</taxon>
        <taxon>Pseudomonadales</taxon>
        <taxon>Pseudomonadaceae</taxon>
        <taxon>Pseudomonas</taxon>
    </lineage>
</organism>